<evidence type="ECO:0000313" key="2">
    <source>
        <dbReference type="EMBL" id="GFT90784.1"/>
    </source>
</evidence>
<dbReference type="AlphaFoldDB" id="A0A8X6U7Y7"/>
<accession>A0A8X6U7Y7</accession>
<protein>
    <submittedName>
        <fullName evidence="2">Transient receptor potential cation channel trpm</fullName>
    </submittedName>
</protein>
<dbReference type="Proteomes" id="UP000887013">
    <property type="component" value="Unassembled WGS sequence"/>
</dbReference>
<feature type="compositionally biased region" description="Acidic residues" evidence="1">
    <location>
        <begin position="7"/>
        <end position="18"/>
    </location>
</feature>
<dbReference type="EMBL" id="BMAW01025063">
    <property type="protein sequence ID" value="GFT90784.1"/>
    <property type="molecule type" value="Genomic_DNA"/>
</dbReference>
<feature type="non-terminal residue" evidence="2">
    <location>
        <position position="1"/>
    </location>
</feature>
<organism evidence="2 3">
    <name type="scientific">Nephila pilipes</name>
    <name type="common">Giant wood spider</name>
    <name type="synonym">Nephila maculata</name>
    <dbReference type="NCBI Taxonomy" id="299642"/>
    <lineage>
        <taxon>Eukaryota</taxon>
        <taxon>Metazoa</taxon>
        <taxon>Ecdysozoa</taxon>
        <taxon>Arthropoda</taxon>
        <taxon>Chelicerata</taxon>
        <taxon>Arachnida</taxon>
        <taxon>Araneae</taxon>
        <taxon>Araneomorphae</taxon>
        <taxon>Entelegynae</taxon>
        <taxon>Araneoidea</taxon>
        <taxon>Nephilidae</taxon>
        <taxon>Nephila</taxon>
    </lineage>
</organism>
<gene>
    <name evidence="2" type="primary">Trpm_1</name>
    <name evidence="2" type="ORF">NPIL_552431</name>
</gene>
<feature type="non-terminal residue" evidence="2">
    <location>
        <position position="131"/>
    </location>
</feature>
<evidence type="ECO:0000256" key="1">
    <source>
        <dbReference type="SAM" id="MobiDB-lite"/>
    </source>
</evidence>
<dbReference type="OrthoDB" id="301415at2759"/>
<keyword evidence="2" id="KW-0675">Receptor</keyword>
<sequence>TMSSICDESEPSDEEQDESMQRFTPLRNNEAPKIVEPTNEALFLDDNTTITKSPSSSKVQFNEPRDSMSSQNSLTPQLSASDSIDRQSVFIGGRHQRRLSRTAIDRLGLMRQSTVPTRDTFNVQSVDSDIV</sequence>
<reference evidence="2" key="1">
    <citation type="submission" date="2020-08" db="EMBL/GenBank/DDBJ databases">
        <title>Multicomponent nature underlies the extraordinary mechanical properties of spider dragline silk.</title>
        <authorList>
            <person name="Kono N."/>
            <person name="Nakamura H."/>
            <person name="Mori M."/>
            <person name="Yoshida Y."/>
            <person name="Ohtoshi R."/>
            <person name="Malay A.D."/>
            <person name="Moran D.A.P."/>
            <person name="Tomita M."/>
            <person name="Numata K."/>
            <person name="Arakawa K."/>
        </authorList>
    </citation>
    <scope>NUCLEOTIDE SEQUENCE</scope>
</reference>
<feature type="region of interest" description="Disordered" evidence="1">
    <location>
        <begin position="1"/>
        <end position="81"/>
    </location>
</feature>
<keyword evidence="3" id="KW-1185">Reference proteome</keyword>
<comment type="caution">
    <text evidence="2">The sequence shown here is derived from an EMBL/GenBank/DDBJ whole genome shotgun (WGS) entry which is preliminary data.</text>
</comment>
<proteinExistence type="predicted"/>
<name>A0A8X6U7Y7_NEPPI</name>
<feature type="compositionally biased region" description="Polar residues" evidence="1">
    <location>
        <begin position="46"/>
        <end position="60"/>
    </location>
</feature>
<evidence type="ECO:0000313" key="3">
    <source>
        <dbReference type="Proteomes" id="UP000887013"/>
    </source>
</evidence>
<feature type="compositionally biased region" description="Polar residues" evidence="1">
    <location>
        <begin position="67"/>
        <end position="81"/>
    </location>
</feature>